<dbReference type="AlphaFoldDB" id="A0A2P6TCV6"/>
<dbReference type="SMART" id="SM00249">
    <property type="entry name" value="PHD"/>
    <property type="match status" value="1"/>
</dbReference>
<name>A0A2P6TCV6_CHLSO</name>
<protein>
    <submittedName>
        <fullName evidence="7">AT-rich interactive domain-containing 4</fullName>
    </submittedName>
</protein>
<dbReference type="PROSITE" id="PS51011">
    <property type="entry name" value="ARID"/>
    <property type="match status" value="1"/>
</dbReference>
<dbReference type="Pfam" id="PF00628">
    <property type="entry name" value="PHD"/>
    <property type="match status" value="1"/>
</dbReference>
<dbReference type="CDD" id="cd16100">
    <property type="entry name" value="ARID"/>
    <property type="match status" value="1"/>
</dbReference>
<reference evidence="7 8" key="1">
    <citation type="journal article" date="2018" name="Plant J.">
        <title>Genome sequences of Chlorella sorokiniana UTEX 1602 and Micractinium conductrix SAG 241.80: implications to maltose excretion by a green alga.</title>
        <authorList>
            <person name="Arriola M.B."/>
            <person name="Velmurugan N."/>
            <person name="Zhang Y."/>
            <person name="Plunkett M.H."/>
            <person name="Hondzo H."/>
            <person name="Barney B.M."/>
        </authorList>
    </citation>
    <scope>NUCLEOTIDE SEQUENCE [LARGE SCALE GENOMIC DNA]</scope>
    <source>
        <strain evidence="8">UTEX 1602</strain>
    </source>
</reference>
<dbReference type="SMART" id="SM00501">
    <property type="entry name" value="BRIGHT"/>
    <property type="match status" value="1"/>
</dbReference>
<dbReference type="PANTHER" id="PTHR46694">
    <property type="entry name" value="AT-RICH INTERACTIVE DOMAIN-CONTAINING PROTEIN 4"/>
    <property type="match status" value="1"/>
</dbReference>
<evidence type="ECO:0000313" key="8">
    <source>
        <dbReference type="Proteomes" id="UP000239899"/>
    </source>
</evidence>
<dbReference type="STRING" id="3076.A0A2P6TCV6"/>
<comment type="caution">
    <text evidence="7">The sequence shown here is derived from an EMBL/GenBank/DDBJ whole genome shotgun (WGS) entry which is preliminary data.</text>
</comment>
<dbReference type="InterPro" id="IPR036431">
    <property type="entry name" value="ARID_dom_sf"/>
</dbReference>
<dbReference type="InterPro" id="IPR019787">
    <property type="entry name" value="Znf_PHD-finger"/>
</dbReference>
<dbReference type="Gene3D" id="3.30.40.10">
    <property type="entry name" value="Zinc/RING finger domain, C3HC4 (zinc finger)"/>
    <property type="match status" value="1"/>
</dbReference>
<dbReference type="PROSITE" id="PS01359">
    <property type="entry name" value="ZF_PHD_1"/>
    <property type="match status" value="1"/>
</dbReference>
<accession>A0A2P6TCV6</accession>
<feature type="domain" description="ARID" evidence="6">
    <location>
        <begin position="493"/>
        <end position="593"/>
    </location>
</feature>
<proteinExistence type="predicted"/>
<evidence type="ECO:0000259" key="5">
    <source>
        <dbReference type="PROSITE" id="PS50016"/>
    </source>
</evidence>
<dbReference type="SMART" id="SM01014">
    <property type="entry name" value="ARID"/>
    <property type="match status" value="1"/>
</dbReference>
<sequence length="704" mass="74258">MELEAERPPGRQARWLAILGGPHPPLDQAPELGPLAELGDSAEVRVLRSPTLEELAAAAKEFSPSAVYVYGGTPGRSEDMERQTVAPLSLLHDYQGSVQEPAVDEFASSLSGLRLDLLFLDFSGSTAVASALQRAADAASSAEVAARHILAWPAGREAPALAALDFAHGFLGLLRLQGVSVPEAYALAAHMAKAHGTMVGPAANDAAVLEPPVPQLLALAAGSTAADAAANGVHPTALAVQQPPLPATASVPALQLDGVDLSKGLTAAFPGYSDLRLLAPNAELRLLQAGISSMVNPQNLRFLGEALRALLTLEVRQLEVAQIAQLERPPAQLPGGTAAVRCEIRTPSGAAASVTLGGPADLLKNKALVQHAVRQAMAADAQTLQFKLPPAGVPLPPTHMSPGVASGAPVVEGLAVTSLWTVQLLKLLAQEPAYRGLVLLGVAAVGTSPVAAFSAVNQAPLQQQQSVAQQQAAEAAAAPAPLPWKSSRPALPQCSEDAFLSDLIAFLTERQGRQIDPRTFPEAILNGSKLDLFHLYKEVCSRGGYKVGNGINWKGQVFPRMRNFTPNHRMTGVGNALKRHYQVFLLDYEQVHPDDVTGDRCGICGHGDEHGSDWISCDDCDTWVHFSCDERMARAGTFKDYAKGKGRSYTCPRCSEVRQQRAMQDQAAQVQQRAMQDQAAQVLAQVLAAAQQAADGGGPAPMQE</sequence>
<dbReference type="OrthoDB" id="511161at2759"/>
<dbReference type="PANTHER" id="PTHR46694:SF1">
    <property type="entry name" value="AT-RICH INTERACTIVE DOMAIN-CONTAINING PROTEIN 4"/>
    <property type="match status" value="1"/>
</dbReference>
<dbReference type="InterPro" id="IPR019786">
    <property type="entry name" value="Zinc_finger_PHD-type_CS"/>
</dbReference>
<dbReference type="GO" id="GO:0008270">
    <property type="term" value="F:zinc ion binding"/>
    <property type="evidence" value="ECO:0007669"/>
    <property type="project" value="UniProtKB-KW"/>
</dbReference>
<dbReference type="Gene3D" id="1.10.150.60">
    <property type="entry name" value="ARID DNA-binding domain"/>
    <property type="match status" value="1"/>
</dbReference>
<evidence type="ECO:0000259" key="6">
    <source>
        <dbReference type="PROSITE" id="PS51011"/>
    </source>
</evidence>
<evidence type="ECO:0000256" key="3">
    <source>
        <dbReference type="ARBA" id="ARBA00022833"/>
    </source>
</evidence>
<feature type="domain" description="PHD-type" evidence="5">
    <location>
        <begin position="598"/>
        <end position="657"/>
    </location>
</feature>
<dbReference type="SUPFAM" id="SSF46774">
    <property type="entry name" value="ARID-like"/>
    <property type="match status" value="1"/>
</dbReference>
<evidence type="ECO:0000256" key="2">
    <source>
        <dbReference type="ARBA" id="ARBA00022771"/>
    </source>
</evidence>
<dbReference type="InterPro" id="IPR001606">
    <property type="entry name" value="ARID_dom"/>
</dbReference>
<keyword evidence="2 4" id="KW-0863">Zinc-finger</keyword>
<keyword evidence="1" id="KW-0479">Metal-binding</keyword>
<organism evidence="7 8">
    <name type="scientific">Chlorella sorokiniana</name>
    <name type="common">Freshwater green alga</name>
    <dbReference type="NCBI Taxonomy" id="3076"/>
    <lineage>
        <taxon>Eukaryota</taxon>
        <taxon>Viridiplantae</taxon>
        <taxon>Chlorophyta</taxon>
        <taxon>core chlorophytes</taxon>
        <taxon>Trebouxiophyceae</taxon>
        <taxon>Chlorellales</taxon>
        <taxon>Chlorellaceae</taxon>
        <taxon>Chlorella clade</taxon>
        <taxon>Chlorella</taxon>
    </lineage>
</organism>
<dbReference type="InterPro" id="IPR042293">
    <property type="entry name" value="ARID4"/>
</dbReference>
<dbReference type="Proteomes" id="UP000239899">
    <property type="component" value="Unassembled WGS sequence"/>
</dbReference>
<dbReference type="SUPFAM" id="SSF57903">
    <property type="entry name" value="FYVE/PHD zinc finger"/>
    <property type="match status" value="1"/>
</dbReference>
<keyword evidence="8" id="KW-1185">Reference proteome</keyword>
<dbReference type="Pfam" id="PF01388">
    <property type="entry name" value="ARID"/>
    <property type="match status" value="1"/>
</dbReference>
<dbReference type="InterPro" id="IPR011011">
    <property type="entry name" value="Znf_FYVE_PHD"/>
</dbReference>
<dbReference type="CDD" id="cd15615">
    <property type="entry name" value="PHD_ARID4_like"/>
    <property type="match status" value="1"/>
</dbReference>
<dbReference type="GO" id="GO:0003677">
    <property type="term" value="F:DNA binding"/>
    <property type="evidence" value="ECO:0007669"/>
    <property type="project" value="InterPro"/>
</dbReference>
<evidence type="ECO:0000256" key="4">
    <source>
        <dbReference type="PROSITE-ProRule" id="PRU00146"/>
    </source>
</evidence>
<dbReference type="InterPro" id="IPR013083">
    <property type="entry name" value="Znf_RING/FYVE/PHD"/>
</dbReference>
<dbReference type="InterPro" id="IPR001965">
    <property type="entry name" value="Znf_PHD"/>
</dbReference>
<dbReference type="PROSITE" id="PS50016">
    <property type="entry name" value="ZF_PHD_2"/>
    <property type="match status" value="1"/>
</dbReference>
<dbReference type="EMBL" id="LHPG02000023">
    <property type="protein sequence ID" value="PRW20467.1"/>
    <property type="molecule type" value="Genomic_DNA"/>
</dbReference>
<evidence type="ECO:0000313" key="7">
    <source>
        <dbReference type="EMBL" id="PRW20467.1"/>
    </source>
</evidence>
<gene>
    <name evidence="7" type="ORF">C2E21_8887</name>
</gene>
<evidence type="ECO:0000256" key="1">
    <source>
        <dbReference type="ARBA" id="ARBA00022723"/>
    </source>
</evidence>
<keyword evidence="3" id="KW-0862">Zinc</keyword>